<gene>
    <name evidence="4" type="ORF">XH94_01045</name>
</gene>
<dbReference type="CDD" id="cd00156">
    <property type="entry name" value="REC"/>
    <property type="match status" value="1"/>
</dbReference>
<evidence type="ECO:0000313" key="4">
    <source>
        <dbReference type="EMBL" id="RXH42710.1"/>
    </source>
</evidence>
<dbReference type="PANTHER" id="PTHR44591">
    <property type="entry name" value="STRESS RESPONSE REGULATOR PROTEIN 1"/>
    <property type="match status" value="1"/>
</dbReference>
<evidence type="ECO:0000256" key="1">
    <source>
        <dbReference type="ARBA" id="ARBA00022553"/>
    </source>
</evidence>
<evidence type="ECO:0000259" key="3">
    <source>
        <dbReference type="PROSITE" id="PS50110"/>
    </source>
</evidence>
<feature type="domain" description="Response regulatory" evidence="3">
    <location>
        <begin position="6"/>
        <end position="121"/>
    </location>
</feature>
<dbReference type="PROSITE" id="PS50110">
    <property type="entry name" value="RESPONSE_REGULATORY"/>
    <property type="match status" value="1"/>
</dbReference>
<dbReference type="GO" id="GO:0000160">
    <property type="term" value="P:phosphorelay signal transduction system"/>
    <property type="evidence" value="ECO:0007669"/>
    <property type="project" value="InterPro"/>
</dbReference>
<evidence type="ECO:0000313" key="5">
    <source>
        <dbReference type="Proteomes" id="UP000290565"/>
    </source>
</evidence>
<dbReference type="SUPFAM" id="SSF52172">
    <property type="entry name" value="CheY-like"/>
    <property type="match status" value="1"/>
</dbReference>
<dbReference type="InterPro" id="IPR050595">
    <property type="entry name" value="Bact_response_regulator"/>
</dbReference>
<dbReference type="EMBL" id="LBJM01000002">
    <property type="protein sequence ID" value="RXH42710.1"/>
    <property type="molecule type" value="Genomic_DNA"/>
</dbReference>
<dbReference type="PANTHER" id="PTHR44591:SF21">
    <property type="entry name" value="TWO-COMPONENT RESPONSE REGULATOR"/>
    <property type="match status" value="1"/>
</dbReference>
<reference evidence="4 5" key="1">
    <citation type="submission" date="2015-04" db="EMBL/GenBank/DDBJ databases">
        <title>Comparative genomics of rhizobia nodulating Arachis hypogaea in China.</title>
        <authorList>
            <person name="Li Y."/>
        </authorList>
    </citation>
    <scope>NUCLEOTIDE SEQUENCE [LARGE SCALE GENOMIC DNA]</scope>
    <source>
        <strain evidence="4 5">CCBAU 51787</strain>
    </source>
</reference>
<sequence>MEERPIILVVEVDETIQELVRDALTEGGYQPAMVTYAHEAVTLLQSGQADYRALVIDIYPSGSMNSWEAARKARKIAPDLPVVYMTAGAGNEWPSEGVPSSVLLQKPFALAQLVTAVSQLLITGSISPRTP</sequence>
<dbReference type="InterPro" id="IPR001789">
    <property type="entry name" value="Sig_transdc_resp-reg_receiver"/>
</dbReference>
<organism evidence="4 5">
    <name type="scientific">Bradyrhizobium zhanjiangense</name>
    <dbReference type="NCBI Taxonomy" id="1325107"/>
    <lineage>
        <taxon>Bacteria</taxon>
        <taxon>Pseudomonadati</taxon>
        <taxon>Pseudomonadota</taxon>
        <taxon>Alphaproteobacteria</taxon>
        <taxon>Hyphomicrobiales</taxon>
        <taxon>Nitrobacteraceae</taxon>
        <taxon>Bradyrhizobium</taxon>
    </lineage>
</organism>
<dbReference type="AlphaFoldDB" id="A0A4Q0SUE4"/>
<dbReference type="Proteomes" id="UP000290565">
    <property type="component" value="Unassembled WGS sequence"/>
</dbReference>
<dbReference type="SMART" id="SM00448">
    <property type="entry name" value="REC"/>
    <property type="match status" value="1"/>
</dbReference>
<comment type="caution">
    <text evidence="4">The sequence shown here is derived from an EMBL/GenBank/DDBJ whole genome shotgun (WGS) entry which is preliminary data.</text>
</comment>
<dbReference type="InterPro" id="IPR011006">
    <property type="entry name" value="CheY-like_superfamily"/>
</dbReference>
<keyword evidence="1 2" id="KW-0597">Phosphoprotein</keyword>
<accession>A0A4Q0SUE4</accession>
<proteinExistence type="predicted"/>
<evidence type="ECO:0000256" key="2">
    <source>
        <dbReference type="PROSITE-ProRule" id="PRU00169"/>
    </source>
</evidence>
<feature type="modified residue" description="4-aspartylphosphate" evidence="2">
    <location>
        <position position="57"/>
    </location>
</feature>
<protein>
    <submittedName>
        <fullName evidence="4">Transcriptional regulator</fullName>
    </submittedName>
</protein>
<dbReference type="Gene3D" id="3.40.50.2300">
    <property type="match status" value="1"/>
</dbReference>
<name>A0A4Q0SUE4_9BRAD</name>
<dbReference type="RefSeq" id="WP_164939101.1">
    <property type="nucleotide sequence ID" value="NZ_LBJM01000002.1"/>
</dbReference>